<dbReference type="PROSITE" id="PS51257">
    <property type="entry name" value="PROKAR_LIPOPROTEIN"/>
    <property type="match status" value="1"/>
</dbReference>
<dbReference type="AlphaFoldDB" id="A0A9E6ZL34"/>
<sequence length="193" mass="22222">MNKIKTILNPAILLLLFLVSCGKHKTGALAEEEFIEVKVKNDYSISLPGFLEETQLLNSQASLQYQNIFKETYIIIIDESKDEFIRSFKETGIYNDSISTLSNYAEYQNNYFNKALKARSFSSGLSDTVINNLPAVKNTTIGKVEGVDEELVYWNAYIESRDKMYNIACWTYARNRSTYEETFKKALHSFKKI</sequence>
<dbReference type="Proteomes" id="UP000831290">
    <property type="component" value="Chromosome"/>
</dbReference>
<organism evidence="2 3">
    <name type="scientific">Abyssalbus ytuae</name>
    <dbReference type="NCBI Taxonomy" id="2926907"/>
    <lineage>
        <taxon>Bacteria</taxon>
        <taxon>Pseudomonadati</taxon>
        <taxon>Bacteroidota</taxon>
        <taxon>Flavobacteriia</taxon>
        <taxon>Flavobacteriales</taxon>
        <taxon>Flavobacteriaceae</taxon>
        <taxon>Abyssalbus</taxon>
    </lineage>
</organism>
<name>A0A9E6ZL34_9FLAO</name>
<dbReference type="Gene3D" id="3.40.1000.10">
    <property type="entry name" value="Mog1/PsbP, alpha/beta/alpha sandwich"/>
    <property type="match status" value="1"/>
</dbReference>
<protein>
    <recommendedName>
        <fullName evidence="4">Lipoprotein</fullName>
    </recommendedName>
</protein>
<dbReference type="RefSeq" id="WP_255841386.1">
    <property type="nucleotide sequence ID" value="NZ_CP094358.1"/>
</dbReference>
<reference evidence="2" key="1">
    <citation type="submission" date="2022-03" db="EMBL/GenBank/DDBJ databases">
        <title>Description of Abyssus ytuae gen. nov., sp. nov., a novel member of the family Flavobacteriaceae isolated from the sediment of Mariana Trench.</title>
        <authorList>
            <person name="Zhang J."/>
            <person name="Xu X."/>
        </authorList>
    </citation>
    <scope>NUCLEOTIDE SEQUENCE</scope>
    <source>
        <strain evidence="2">MT3330</strain>
    </source>
</reference>
<evidence type="ECO:0008006" key="4">
    <source>
        <dbReference type="Google" id="ProtNLM"/>
    </source>
</evidence>
<gene>
    <name evidence="2" type="ORF">MQE35_10780</name>
</gene>
<feature type="chain" id="PRO_5038746978" description="Lipoprotein" evidence="1">
    <location>
        <begin position="31"/>
        <end position="193"/>
    </location>
</feature>
<dbReference type="EMBL" id="CP094358">
    <property type="protein sequence ID" value="UOB16220.1"/>
    <property type="molecule type" value="Genomic_DNA"/>
</dbReference>
<feature type="signal peptide" evidence="1">
    <location>
        <begin position="1"/>
        <end position="30"/>
    </location>
</feature>
<keyword evidence="1" id="KW-0732">Signal</keyword>
<accession>A0A9E6ZL34</accession>
<dbReference type="KEGG" id="fbm:MQE35_10780"/>
<evidence type="ECO:0000256" key="1">
    <source>
        <dbReference type="SAM" id="SignalP"/>
    </source>
</evidence>
<evidence type="ECO:0000313" key="3">
    <source>
        <dbReference type="Proteomes" id="UP000831290"/>
    </source>
</evidence>
<evidence type="ECO:0000313" key="2">
    <source>
        <dbReference type="EMBL" id="UOB16220.1"/>
    </source>
</evidence>
<proteinExistence type="predicted"/>
<keyword evidence="3" id="KW-1185">Reference proteome</keyword>